<comment type="caution">
    <text evidence="3">The sequence shown here is derived from an EMBL/GenBank/DDBJ whole genome shotgun (WGS) entry which is preliminary data.</text>
</comment>
<dbReference type="OrthoDB" id="610608at2759"/>
<dbReference type="InterPro" id="IPR016171">
    <property type="entry name" value="Vanillyl_alc_oxidase_C-sub2"/>
</dbReference>
<gene>
    <name evidence="3" type="ORF">KI688_008127</name>
</gene>
<evidence type="ECO:0000259" key="2">
    <source>
        <dbReference type="Pfam" id="PF04030"/>
    </source>
</evidence>
<feature type="domain" description="D-arabinono-1,4-lactone oxidase C-terminal" evidence="2">
    <location>
        <begin position="49"/>
        <end position="105"/>
    </location>
</feature>
<dbReference type="PANTHER" id="PTHR43762">
    <property type="entry name" value="L-GULONOLACTONE OXIDASE"/>
    <property type="match status" value="1"/>
</dbReference>
<dbReference type="GO" id="GO:0003885">
    <property type="term" value="F:D-arabinono-1,4-lactone oxidase activity"/>
    <property type="evidence" value="ECO:0007669"/>
    <property type="project" value="InterPro"/>
</dbReference>
<evidence type="ECO:0000313" key="4">
    <source>
        <dbReference type="Proteomes" id="UP000707451"/>
    </source>
</evidence>
<keyword evidence="4" id="KW-1185">Reference proteome</keyword>
<reference evidence="3" key="1">
    <citation type="submission" date="2021-06" db="EMBL/GenBank/DDBJ databases">
        <title>Genome Sequence of Mortierella hyaline Strain SCG-10, a Cold-Adapted, Nitrate-Reducing Fungus Isolated from Soil in Minnesota, USA.</title>
        <authorList>
            <person name="Aldossari N."/>
        </authorList>
    </citation>
    <scope>NUCLEOTIDE SEQUENCE</scope>
    <source>
        <strain evidence="3">SCG-10</strain>
    </source>
</reference>
<keyword evidence="1" id="KW-0560">Oxidoreductase</keyword>
<proteinExistence type="predicted"/>
<dbReference type="Pfam" id="PF04030">
    <property type="entry name" value="ALO"/>
    <property type="match status" value="1"/>
</dbReference>
<dbReference type="EMBL" id="JAHRHY010000003">
    <property type="protein sequence ID" value="KAG9070589.1"/>
    <property type="molecule type" value="Genomic_DNA"/>
</dbReference>
<dbReference type="Proteomes" id="UP000707451">
    <property type="component" value="Unassembled WGS sequence"/>
</dbReference>
<dbReference type="Gene3D" id="1.10.45.10">
    <property type="entry name" value="Vanillyl-alcohol Oxidase, Chain A, domain 4"/>
    <property type="match status" value="1"/>
</dbReference>
<organism evidence="3 4">
    <name type="scientific">Linnemannia hyalina</name>
    <dbReference type="NCBI Taxonomy" id="64524"/>
    <lineage>
        <taxon>Eukaryota</taxon>
        <taxon>Fungi</taxon>
        <taxon>Fungi incertae sedis</taxon>
        <taxon>Mucoromycota</taxon>
        <taxon>Mortierellomycotina</taxon>
        <taxon>Mortierellomycetes</taxon>
        <taxon>Mortierellales</taxon>
        <taxon>Mortierellaceae</taxon>
        <taxon>Linnemannia</taxon>
    </lineage>
</organism>
<dbReference type="InterPro" id="IPR007173">
    <property type="entry name" value="ALO_C"/>
</dbReference>
<sequence>MIMDMRFIKSSDQIMFYMYYEDPETVFCTIEVLAAAKTRGFEDFSAMLAQHWISEYKARVHWGRLWEHIPGIVPYLREQAGPQLDQFERIRKKYDPQGMFLNETLAGILGHK</sequence>
<evidence type="ECO:0000313" key="3">
    <source>
        <dbReference type="EMBL" id="KAG9070589.1"/>
    </source>
</evidence>
<dbReference type="GO" id="GO:0016020">
    <property type="term" value="C:membrane"/>
    <property type="evidence" value="ECO:0007669"/>
    <property type="project" value="InterPro"/>
</dbReference>
<dbReference type="AlphaFoldDB" id="A0A9P7Y322"/>
<name>A0A9P7Y322_9FUNG</name>
<evidence type="ECO:0000256" key="1">
    <source>
        <dbReference type="ARBA" id="ARBA00023002"/>
    </source>
</evidence>
<accession>A0A9P7Y322</accession>
<protein>
    <recommendedName>
        <fullName evidence="2">D-arabinono-1,4-lactone oxidase C-terminal domain-containing protein</fullName>
    </recommendedName>
</protein>
<dbReference type="InterPro" id="IPR010031">
    <property type="entry name" value="FAD_lactone_oxidase-like"/>
</dbReference>
<dbReference type="PANTHER" id="PTHR43762:SF1">
    <property type="entry name" value="D-ARABINONO-1,4-LACTONE OXIDASE"/>
    <property type="match status" value="1"/>
</dbReference>